<evidence type="ECO:0000313" key="2">
    <source>
        <dbReference type="EMBL" id="MDY3558736.1"/>
    </source>
</evidence>
<dbReference type="EMBL" id="JAXBLV010000055">
    <property type="protein sequence ID" value="MDY3558736.1"/>
    <property type="molecule type" value="Genomic_DNA"/>
</dbReference>
<protein>
    <submittedName>
        <fullName evidence="2">Uncharacterized protein</fullName>
    </submittedName>
</protein>
<proteinExistence type="predicted"/>
<feature type="compositionally biased region" description="Low complexity" evidence="1">
    <location>
        <begin position="1"/>
        <end position="19"/>
    </location>
</feature>
<evidence type="ECO:0000313" key="3">
    <source>
        <dbReference type="Proteomes" id="UP001272242"/>
    </source>
</evidence>
<dbReference type="Proteomes" id="UP001272242">
    <property type="component" value="Unassembled WGS sequence"/>
</dbReference>
<keyword evidence="3" id="KW-1185">Reference proteome</keyword>
<organism evidence="2 3">
    <name type="scientific">Gemmata algarum</name>
    <dbReference type="NCBI Taxonomy" id="2975278"/>
    <lineage>
        <taxon>Bacteria</taxon>
        <taxon>Pseudomonadati</taxon>
        <taxon>Planctomycetota</taxon>
        <taxon>Planctomycetia</taxon>
        <taxon>Gemmatales</taxon>
        <taxon>Gemmataceae</taxon>
        <taxon>Gemmata</taxon>
    </lineage>
</organism>
<gene>
    <name evidence="2" type="ORF">R5W23_005893</name>
</gene>
<feature type="region of interest" description="Disordered" evidence="1">
    <location>
        <begin position="1"/>
        <end position="20"/>
    </location>
</feature>
<name>A0ABU5EUD8_9BACT</name>
<accession>A0ABU5EUD8</accession>
<evidence type="ECO:0000256" key="1">
    <source>
        <dbReference type="SAM" id="MobiDB-lite"/>
    </source>
</evidence>
<sequence length="501" mass="52823">MTTNRATTGAGARTTAPTADLLARTERPDPTFAAAEVGAWPDDTTARLVRLGLLVPIEPAAVSVCTACGFDHVEPVQWAASAGAERRAYLVCPHEGMAVPLDPAVLRQWAVRAPALAAVVASAAGAAGAVTARVPGRVWKLGTLRLGGRVWVAFLAVGLTRPDAAAVVEAVPKLRAANALVFVPQTVPPPTVWADRAPVVVPLTDLLTLGPKGMTADRELLASAVTPATRPVPKEAGRTFPTPPGATWEQVTLVVGEHHVRVQVGSVTERFGFAEAGFADRRAKGAPDDAWALLGLLARSRGTLGTDDAVRTKSGGLKQKVGTLRTRLRGLLGIEADPFHPTRKGEPYRTRFTIHRDGPVVFPTPPGATWDDLTVTETSNGVVISMTVERRDVASAFDETGGHRRVGIATRGERRSAHTLSDLGLTDPDGAPTRAGAALLDLLRGGGRLTRPQGAPELLALGRALSQFFQLNAPPLAFDPGRARWVARFEAESLVPPSDRS</sequence>
<reference evidence="3" key="1">
    <citation type="journal article" date="2023" name="Mar. Drugs">
        <title>Gemmata algarum, a Novel Planctomycete Isolated from an Algal Mat, Displays Antimicrobial Activity.</title>
        <authorList>
            <person name="Kumar G."/>
            <person name="Kallscheuer N."/>
            <person name="Kashif M."/>
            <person name="Ahamad S."/>
            <person name="Jagadeeshwari U."/>
            <person name="Pannikurungottu S."/>
            <person name="Haufschild T."/>
            <person name="Kabuu M."/>
            <person name="Sasikala C."/>
            <person name="Jogler C."/>
            <person name="Ramana C."/>
        </authorList>
    </citation>
    <scope>NUCLEOTIDE SEQUENCE [LARGE SCALE GENOMIC DNA]</scope>
    <source>
        <strain evidence="3">JC673</strain>
    </source>
</reference>
<dbReference type="RefSeq" id="WP_320685621.1">
    <property type="nucleotide sequence ID" value="NZ_JAXBLV010000055.1"/>
</dbReference>
<comment type="caution">
    <text evidence="2">The sequence shown here is derived from an EMBL/GenBank/DDBJ whole genome shotgun (WGS) entry which is preliminary data.</text>
</comment>